<feature type="compositionally biased region" description="Acidic residues" evidence="4">
    <location>
        <begin position="413"/>
        <end position="450"/>
    </location>
</feature>
<evidence type="ECO:0000256" key="1">
    <source>
        <dbReference type="ARBA" id="ARBA00004266"/>
    </source>
</evidence>
<dbReference type="Gene3D" id="3.30.1120.90">
    <property type="entry name" value="Nucleosome assembly protein"/>
    <property type="match status" value="1"/>
</dbReference>
<feature type="region of interest" description="Disordered" evidence="4">
    <location>
        <begin position="343"/>
        <end position="376"/>
    </location>
</feature>
<dbReference type="GO" id="GO:0006334">
    <property type="term" value="P:nucleosome assembly"/>
    <property type="evidence" value="ECO:0007669"/>
    <property type="project" value="InterPro"/>
</dbReference>
<dbReference type="GO" id="GO:0005634">
    <property type="term" value="C:nucleus"/>
    <property type="evidence" value="ECO:0007669"/>
    <property type="project" value="InterPro"/>
</dbReference>
<evidence type="ECO:0008006" key="7">
    <source>
        <dbReference type="Google" id="ProtNLM"/>
    </source>
</evidence>
<feature type="region of interest" description="Disordered" evidence="4">
    <location>
        <begin position="412"/>
        <end position="464"/>
    </location>
</feature>
<feature type="compositionally biased region" description="Acidic residues" evidence="4">
    <location>
        <begin position="366"/>
        <end position="376"/>
    </location>
</feature>
<dbReference type="PANTHER" id="PTHR11875">
    <property type="entry name" value="TESTIS-SPECIFIC Y-ENCODED PROTEIN"/>
    <property type="match status" value="1"/>
</dbReference>
<name>A0A4C2DZS3_9SACH</name>
<keyword evidence="6" id="KW-1185">Reference proteome</keyword>
<comment type="subcellular location">
    <subcellularLocation>
        <location evidence="1">Bud neck</location>
    </subcellularLocation>
</comment>
<evidence type="ECO:0000256" key="2">
    <source>
        <dbReference type="ARBA" id="ARBA00009947"/>
    </source>
</evidence>
<accession>A0A4C2DZS3</accession>
<dbReference type="InterPro" id="IPR037231">
    <property type="entry name" value="NAP-like_sf"/>
</dbReference>
<sequence length="464" mass="52791">MSEPIRTQPKSSMKIDNAPTPHNTPASVMTNSFLKNGNPVQDKQGSSNTESNKRTDADVTAAPSTNEASKNIKEEDVQSALTNQPLLLQSIQEKLGSLVGQDSGYVDHLPPQIKNRIYGLKKLQSDLFVLEKDFQVEMFELEQKYLLKYAPLHDRRREIVVGNDEPSNQEISKGREIEKLETADQGEDGDEEDEGVNQMTRQEETNINVKGIPSFWLTALENLPVVSDTITDRDAEVLDYLQDVQLQYLTEGKPGFKLVFTFDKETPFFDNTVLTKTYYYQTELGYSGDFIYDHAEGDKINWVDNESNVTITVEKRKQRNKVTKQVRTIEKITPVESFFNFFDPPRAPSGVEKNGEQEQQDAQVESADDGLEDEDELEELEQRLALDYSIGEQLKDKLVPRAIDWFTGAALEFEFDNEQDDEFEEGDDDEDEDEEEGENDDSGDEEEEDDFAGKKENPPECKQS</sequence>
<comment type="caution">
    <text evidence="5">The sequence shown here is derived from an EMBL/GenBank/DDBJ whole genome shotgun (WGS) entry which is preliminary data.</text>
</comment>
<evidence type="ECO:0000256" key="3">
    <source>
        <dbReference type="RuleBase" id="RU003876"/>
    </source>
</evidence>
<protein>
    <recommendedName>
        <fullName evidence="7">Nucleosome assembly protein</fullName>
    </recommendedName>
</protein>
<dbReference type="FunFam" id="1.20.5.1500:FF:000001">
    <property type="entry name" value="Nucleosome assembly protein 1-like 1"/>
    <property type="match status" value="1"/>
</dbReference>
<dbReference type="SUPFAM" id="SSF143113">
    <property type="entry name" value="NAP-like"/>
    <property type="match status" value="1"/>
</dbReference>
<reference evidence="5 6" key="1">
    <citation type="submission" date="2019-01" db="EMBL/GenBank/DDBJ databases">
        <title>Draft Genome Sequencing of Zygosaccharomyces mellis Ca-7.</title>
        <authorList>
            <person name="Shiwa Y."/>
            <person name="Kanesaki Y."/>
            <person name="Ishige T."/>
            <person name="Mura K."/>
            <person name="Hori T."/>
            <person name="Tamura T."/>
        </authorList>
    </citation>
    <scope>NUCLEOTIDE SEQUENCE [LARGE SCALE GENOMIC DNA]</scope>
    <source>
        <strain evidence="5 6">Ca-7</strain>
    </source>
</reference>
<dbReference type="GO" id="GO:0005940">
    <property type="term" value="C:septin ring"/>
    <property type="evidence" value="ECO:0007669"/>
    <property type="project" value="UniProtKB-ARBA"/>
</dbReference>
<feature type="region of interest" description="Disordered" evidence="4">
    <location>
        <begin position="1"/>
        <end position="73"/>
    </location>
</feature>
<dbReference type="Proteomes" id="UP000301737">
    <property type="component" value="Unassembled WGS sequence"/>
</dbReference>
<dbReference type="Pfam" id="PF00956">
    <property type="entry name" value="NAP"/>
    <property type="match status" value="1"/>
</dbReference>
<feature type="compositionally biased region" description="Acidic residues" evidence="4">
    <location>
        <begin position="184"/>
        <end position="195"/>
    </location>
</feature>
<comment type="similarity">
    <text evidence="2 3">Belongs to the nucleosome assembly protein (NAP) family.</text>
</comment>
<proteinExistence type="inferred from homology"/>
<dbReference type="InterPro" id="IPR002164">
    <property type="entry name" value="NAP_family"/>
</dbReference>
<feature type="region of interest" description="Disordered" evidence="4">
    <location>
        <begin position="161"/>
        <end position="203"/>
    </location>
</feature>
<dbReference type="EMBL" id="BIMX01000002">
    <property type="protein sequence ID" value="GCE97494.1"/>
    <property type="molecule type" value="Genomic_DNA"/>
</dbReference>
<feature type="compositionally biased region" description="Basic and acidic residues" evidence="4">
    <location>
        <begin position="172"/>
        <end position="182"/>
    </location>
</feature>
<evidence type="ECO:0000313" key="6">
    <source>
        <dbReference type="Proteomes" id="UP000301737"/>
    </source>
</evidence>
<feature type="compositionally biased region" description="Polar residues" evidence="4">
    <location>
        <begin position="20"/>
        <end position="50"/>
    </location>
</feature>
<dbReference type="GO" id="GO:0005935">
    <property type="term" value="C:cellular bud neck"/>
    <property type="evidence" value="ECO:0007669"/>
    <property type="project" value="UniProtKB-SubCell"/>
</dbReference>
<dbReference type="OrthoDB" id="27325at2759"/>
<evidence type="ECO:0000313" key="5">
    <source>
        <dbReference type="EMBL" id="GCE97494.1"/>
    </source>
</evidence>
<evidence type="ECO:0000256" key="4">
    <source>
        <dbReference type="SAM" id="MobiDB-lite"/>
    </source>
</evidence>
<dbReference type="AlphaFoldDB" id="A0A4C2DZS3"/>
<organism evidence="5 6">
    <name type="scientific">Zygosaccharomyces mellis</name>
    <dbReference type="NCBI Taxonomy" id="42258"/>
    <lineage>
        <taxon>Eukaryota</taxon>
        <taxon>Fungi</taxon>
        <taxon>Dikarya</taxon>
        <taxon>Ascomycota</taxon>
        <taxon>Saccharomycotina</taxon>
        <taxon>Saccharomycetes</taxon>
        <taxon>Saccharomycetales</taxon>
        <taxon>Saccharomycetaceae</taxon>
        <taxon>Zygosaccharomyces</taxon>
    </lineage>
</organism>
<feature type="compositionally biased region" description="Basic and acidic residues" evidence="4">
    <location>
        <begin position="451"/>
        <end position="464"/>
    </location>
</feature>
<dbReference type="Gene3D" id="1.20.5.1500">
    <property type="match status" value="1"/>
</dbReference>
<gene>
    <name evidence="5" type="ORF">ZYGM_002433</name>
</gene>
<dbReference type="FunFam" id="3.30.1120.90:FF:000003">
    <property type="entry name" value="Nucleosome assembly protein"/>
    <property type="match status" value="1"/>
</dbReference>